<dbReference type="EMBL" id="CM001882">
    <property type="protein sequence ID" value="EOY03527.1"/>
    <property type="molecule type" value="Genomic_DNA"/>
</dbReference>
<gene>
    <name evidence="1" type="ORF">TCM_018641</name>
</gene>
<keyword evidence="2" id="KW-1185">Reference proteome</keyword>
<dbReference type="AlphaFoldDB" id="A0A061EGK6"/>
<sequence length="61" mass="7091">MAKNQIWIQEQCFCRSSVAAFSCKSAVCLETFCYGFNCLLIAFRCVFLFFNKLLLHPFIEP</sequence>
<accession>A0A061EGK6</accession>
<organism evidence="1 2">
    <name type="scientific">Theobroma cacao</name>
    <name type="common">Cacao</name>
    <name type="synonym">Cocoa</name>
    <dbReference type="NCBI Taxonomy" id="3641"/>
    <lineage>
        <taxon>Eukaryota</taxon>
        <taxon>Viridiplantae</taxon>
        <taxon>Streptophyta</taxon>
        <taxon>Embryophyta</taxon>
        <taxon>Tracheophyta</taxon>
        <taxon>Spermatophyta</taxon>
        <taxon>Magnoliopsida</taxon>
        <taxon>eudicotyledons</taxon>
        <taxon>Gunneridae</taxon>
        <taxon>Pentapetalae</taxon>
        <taxon>rosids</taxon>
        <taxon>malvids</taxon>
        <taxon>Malvales</taxon>
        <taxon>Malvaceae</taxon>
        <taxon>Byttnerioideae</taxon>
        <taxon>Theobroma</taxon>
    </lineage>
</organism>
<dbReference type="Proteomes" id="UP000026915">
    <property type="component" value="Chromosome 4"/>
</dbReference>
<evidence type="ECO:0000313" key="2">
    <source>
        <dbReference type="Proteomes" id="UP000026915"/>
    </source>
</evidence>
<dbReference type="Gramene" id="EOY03527">
    <property type="protein sequence ID" value="EOY03527"/>
    <property type="gene ID" value="TCM_018641"/>
</dbReference>
<reference evidence="1 2" key="1">
    <citation type="journal article" date="2013" name="Genome Biol.">
        <title>The genome sequence of the most widely cultivated cacao type and its use to identify candidate genes regulating pod color.</title>
        <authorList>
            <person name="Motamayor J.C."/>
            <person name="Mockaitis K."/>
            <person name="Schmutz J."/>
            <person name="Haiminen N."/>
            <person name="Iii D.L."/>
            <person name="Cornejo O."/>
            <person name="Findley S.D."/>
            <person name="Zheng P."/>
            <person name="Utro F."/>
            <person name="Royaert S."/>
            <person name="Saski C."/>
            <person name="Jenkins J."/>
            <person name="Podicheti R."/>
            <person name="Zhao M."/>
            <person name="Scheffler B.E."/>
            <person name="Stack J.C."/>
            <person name="Feltus F.A."/>
            <person name="Mustiga G.M."/>
            <person name="Amores F."/>
            <person name="Phillips W."/>
            <person name="Marelli J.P."/>
            <person name="May G.D."/>
            <person name="Shapiro H."/>
            <person name="Ma J."/>
            <person name="Bustamante C.D."/>
            <person name="Schnell R.J."/>
            <person name="Main D."/>
            <person name="Gilbert D."/>
            <person name="Parida L."/>
            <person name="Kuhn D.N."/>
        </authorList>
    </citation>
    <scope>NUCLEOTIDE SEQUENCE [LARGE SCALE GENOMIC DNA]</scope>
    <source>
        <strain evidence="2">cv. Matina 1-6</strain>
    </source>
</reference>
<protein>
    <submittedName>
        <fullName evidence="1">Uncharacterized protein</fullName>
    </submittedName>
</protein>
<dbReference type="InParanoid" id="A0A061EGK6"/>
<proteinExistence type="predicted"/>
<name>A0A061EGK6_THECC</name>
<dbReference type="HOGENOM" id="CLU_2927281_0_0_1"/>
<evidence type="ECO:0000313" key="1">
    <source>
        <dbReference type="EMBL" id="EOY03527.1"/>
    </source>
</evidence>